<gene>
    <name evidence="1" type="ORF">METZ01_LOCUS503946</name>
</gene>
<dbReference type="AlphaFoldDB" id="A0A383E2N6"/>
<dbReference type="EMBL" id="UINC01222346">
    <property type="protein sequence ID" value="SVE51092.1"/>
    <property type="molecule type" value="Genomic_DNA"/>
</dbReference>
<feature type="non-terminal residue" evidence="1">
    <location>
        <position position="81"/>
    </location>
</feature>
<name>A0A383E2N6_9ZZZZ</name>
<proteinExistence type="predicted"/>
<organism evidence="1">
    <name type="scientific">marine metagenome</name>
    <dbReference type="NCBI Taxonomy" id="408172"/>
    <lineage>
        <taxon>unclassified sequences</taxon>
        <taxon>metagenomes</taxon>
        <taxon>ecological metagenomes</taxon>
    </lineage>
</organism>
<reference evidence="1" key="1">
    <citation type="submission" date="2018-05" db="EMBL/GenBank/DDBJ databases">
        <authorList>
            <person name="Lanie J.A."/>
            <person name="Ng W.-L."/>
            <person name="Kazmierczak K.M."/>
            <person name="Andrzejewski T.M."/>
            <person name="Davidsen T.M."/>
            <person name="Wayne K.J."/>
            <person name="Tettelin H."/>
            <person name="Glass J.I."/>
            <person name="Rusch D."/>
            <person name="Podicherti R."/>
            <person name="Tsui H.-C.T."/>
            <person name="Winkler M.E."/>
        </authorList>
    </citation>
    <scope>NUCLEOTIDE SEQUENCE</scope>
</reference>
<protein>
    <submittedName>
        <fullName evidence="1">Uncharacterized protein</fullName>
    </submittedName>
</protein>
<sequence>MAAAFNILVSLFESVAVGLGPNDGGKMLRQNLPLHGDVPLINRVHLLANRFVQRWELVKRYRRCQMMFAVIGHVPAEKASD</sequence>
<evidence type="ECO:0000313" key="1">
    <source>
        <dbReference type="EMBL" id="SVE51092.1"/>
    </source>
</evidence>
<accession>A0A383E2N6</accession>